<organism evidence="2 3">
    <name type="scientific">Aquicoccus porphyridii</name>
    <dbReference type="NCBI Taxonomy" id="1852029"/>
    <lineage>
        <taxon>Bacteria</taxon>
        <taxon>Pseudomonadati</taxon>
        <taxon>Pseudomonadota</taxon>
        <taxon>Alphaproteobacteria</taxon>
        <taxon>Rhodobacterales</taxon>
        <taxon>Paracoccaceae</taxon>
        <taxon>Aquicoccus</taxon>
    </lineage>
</organism>
<dbReference type="Proteomes" id="UP000325291">
    <property type="component" value="Unassembled WGS sequence"/>
</dbReference>
<keyword evidence="1" id="KW-0732">Signal</keyword>
<dbReference type="AlphaFoldDB" id="A0A5A9YXK3"/>
<name>A0A5A9YXK3_9RHOB</name>
<keyword evidence="3" id="KW-1185">Reference proteome</keyword>
<dbReference type="EMBL" id="VINQ01000030">
    <property type="protein sequence ID" value="KAA0909605.1"/>
    <property type="molecule type" value="Genomic_DNA"/>
</dbReference>
<feature type="signal peptide" evidence="1">
    <location>
        <begin position="1"/>
        <end position="26"/>
    </location>
</feature>
<dbReference type="RefSeq" id="WP_146611084.1">
    <property type="nucleotide sequence ID" value="NZ_JASHJG010000080.1"/>
</dbReference>
<evidence type="ECO:0000313" key="2">
    <source>
        <dbReference type="EMBL" id="KAA0909605.1"/>
    </source>
</evidence>
<dbReference type="Gene3D" id="1.25.40.10">
    <property type="entry name" value="Tetratricopeptide repeat domain"/>
    <property type="match status" value="1"/>
</dbReference>
<reference evidence="2 3" key="1">
    <citation type="submission" date="2019-07" db="EMBL/GenBank/DDBJ databases">
        <title>Aquicoccus porphyridii gen. nov., sp. nov., isolated from a small marine red alga, Porphyridium marinum.</title>
        <authorList>
            <person name="Liu L."/>
        </authorList>
    </citation>
    <scope>NUCLEOTIDE SEQUENCE [LARGE SCALE GENOMIC DNA]</scope>
    <source>
        <strain evidence="2 3">L1 8-17</strain>
    </source>
</reference>
<evidence type="ECO:0000313" key="3">
    <source>
        <dbReference type="Proteomes" id="UP000325291"/>
    </source>
</evidence>
<comment type="caution">
    <text evidence="2">The sequence shown here is derived from an EMBL/GenBank/DDBJ whole genome shotgun (WGS) entry which is preliminary data.</text>
</comment>
<protein>
    <submittedName>
        <fullName evidence="2">Tetratricopeptide repeat protein</fullName>
    </submittedName>
</protein>
<sequence length="350" mass="38597">MTMGTHKYLRLFASLLTLYWAGSGMAQETSRDQVGLVVPAFIADGPVGESVAYLIKLSVQGELSSEDPVTKKRGYGRGISYFVPAAMRTHSHEEAARLARLNGLQGTVWGYATELPDGVAIQSFLSLNSTYEDFRVTRNELWQWEGRGATLVLGPPQQNVGFRSETLTNDLVKAFGSPSDLDFCPIDGGACVQFDDYQVARAFGRTDTGAIVRRGGVDYFLDFPDSGLARSEVIDYAGIFIAYARGNLNQVIQFADRYLERHGPSDAAIDVHLYRAAARARLGQVEAARGDIDAALELNPVSRRSLRYGIMVELAAVGKPNERSESYFQMLARTYGLSSEFDRRYASLDR</sequence>
<dbReference type="InterPro" id="IPR011990">
    <property type="entry name" value="TPR-like_helical_dom_sf"/>
</dbReference>
<gene>
    <name evidence="2" type="ORF">FLO80_20755</name>
</gene>
<feature type="chain" id="PRO_5023064221" evidence="1">
    <location>
        <begin position="27"/>
        <end position="350"/>
    </location>
</feature>
<evidence type="ECO:0000256" key="1">
    <source>
        <dbReference type="SAM" id="SignalP"/>
    </source>
</evidence>
<dbReference type="SUPFAM" id="SSF48452">
    <property type="entry name" value="TPR-like"/>
    <property type="match status" value="1"/>
</dbReference>
<proteinExistence type="predicted"/>
<accession>A0A5A9YXK3</accession>